<evidence type="ECO:0000313" key="2">
    <source>
        <dbReference type="EMBL" id="GFT30765.1"/>
    </source>
</evidence>
<keyword evidence="3" id="KW-1185">Reference proteome</keyword>
<feature type="compositionally biased region" description="Polar residues" evidence="1">
    <location>
        <begin position="261"/>
        <end position="270"/>
    </location>
</feature>
<dbReference type="AlphaFoldDB" id="A0A8X6NRK0"/>
<dbReference type="EMBL" id="BMAW01012855">
    <property type="protein sequence ID" value="GFT30765.1"/>
    <property type="molecule type" value="Genomic_DNA"/>
</dbReference>
<evidence type="ECO:0000313" key="3">
    <source>
        <dbReference type="Proteomes" id="UP000887013"/>
    </source>
</evidence>
<feature type="region of interest" description="Disordered" evidence="1">
    <location>
        <begin position="259"/>
        <end position="287"/>
    </location>
</feature>
<proteinExistence type="predicted"/>
<protein>
    <submittedName>
        <fullName evidence="2">Uncharacterized protein</fullName>
    </submittedName>
</protein>
<evidence type="ECO:0000256" key="1">
    <source>
        <dbReference type="SAM" id="MobiDB-lite"/>
    </source>
</evidence>
<gene>
    <name evidence="2" type="primary">NCL1_27094</name>
    <name evidence="2" type="ORF">NPIL_257881</name>
</gene>
<dbReference type="OrthoDB" id="6468020at2759"/>
<reference evidence="2" key="1">
    <citation type="submission" date="2020-08" db="EMBL/GenBank/DDBJ databases">
        <title>Multicomponent nature underlies the extraordinary mechanical properties of spider dragline silk.</title>
        <authorList>
            <person name="Kono N."/>
            <person name="Nakamura H."/>
            <person name="Mori M."/>
            <person name="Yoshida Y."/>
            <person name="Ohtoshi R."/>
            <person name="Malay A.D."/>
            <person name="Moran D.A.P."/>
            <person name="Tomita M."/>
            <person name="Numata K."/>
            <person name="Arakawa K."/>
        </authorList>
    </citation>
    <scope>NUCLEOTIDE SEQUENCE</scope>
</reference>
<comment type="caution">
    <text evidence="2">The sequence shown here is derived from an EMBL/GenBank/DDBJ whole genome shotgun (WGS) entry which is preliminary data.</text>
</comment>
<dbReference type="Proteomes" id="UP000887013">
    <property type="component" value="Unassembled WGS sequence"/>
</dbReference>
<sequence length="383" mass="43231">MWFQLAFNAYGPALAALVGMNNKLYFRIIDVAQLLGKKNGYCFAKRFSSDIVLGKDVLPLIRHYPHHTLHARLVTTNIVFRILQAENVELAGKFCHALKAGFADVVGRQKFSDSYKKADKLILVDIPKENSVSVPVWIHEFIQNVQSFRELFIPSQTHPVSNEPVREGPSTFHPIPQEESHVETIGNTNPSHILDILPDDISFAELTSVDAPQDLDIPSEESHLLEMTPVGPYPSQNFDGPQVDHSGNLEGLQVNARVGDLTTNDSSPSQPVEMEQEEPHTEANNDSEIMESSEFMETNTFQAREMSESQNVVEPVSQTNVMKQFQLNPEGVRSKVPLPGDLFLMYPSFPKNIWIMKSPLQKIMMVCGQSYTIFLFIKRKIFY</sequence>
<organism evidence="2 3">
    <name type="scientific">Nephila pilipes</name>
    <name type="common">Giant wood spider</name>
    <name type="synonym">Nephila maculata</name>
    <dbReference type="NCBI Taxonomy" id="299642"/>
    <lineage>
        <taxon>Eukaryota</taxon>
        <taxon>Metazoa</taxon>
        <taxon>Ecdysozoa</taxon>
        <taxon>Arthropoda</taxon>
        <taxon>Chelicerata</taxon>
        <taxon>Arachnida</taxon>
        <taxon>Araneae</taxon>
        <taxon>Araneomorphae</taxon>
        <taxon>Entelegynae</taxon>
        <taxon>Araneoidea</taxon>
        <taxon>Nephilidae</taxon>
        <taxon>Nephila</taxon>
    </lineage>
</organism>
<accession>A0A8X6NRK0</accession>
<name>A0A8X6NRK0_NEPPI</name>